<accession>A0A9D1P6K7</accession>
<evidence type="ECO:0000313" key="2">
    <source>
        <dbReference type="Proteomes" id="UP000886884"/>
    </source>
</evidence>
<reference evidence="1" key="1">
    <citation type="submission" date="2020-10" db="EMBL/GenBank/DDBJ databases">
        <authorList>
            <person name="Gilroy R."/>
        </authorList>
    </citation>
    <scope>NUCLEOTIDE SEQUENCE</scope>
    <source>
        <strain evidence="1">CHK183-6373</strain>
    </source>
</reference>
<evidence type="ECO:0000313" key="1">
    <source>
        <dbReference type="EMBL" id="HIV26840.1"/>
    </source>
</evidence>
<name>A0A9D1P6K7_9FIRM</name>
<gene>
    <name evidence="1" type="ORF">IAA64_02640</name>
</gene>
<protein>
    <submittedName>
        <fullName evidence="1">Uncharacterized protein</fullName>
    </submittedName>
</protein>
<comment type="caution">
    <text evidence="1">The sequence shown here is derived from an EMBL/GenBank/DDBJ whole genome shotgun (WGS) entry which is preliminary data.</text>
</comment>
<proteinExistence type="predicted"/>
<dbReference type="EMBL" id="DVOT01000050">
    <property type="protein sequence ID" value="HIV26840.1"/>
    <property type="molecule type" value="Genomic_DNA"/>
</dbReference>
<reference evidence="1" key="2">
    <citation type="journal article" date="2021" name="PeerJ">
        <title>Extensive microbial diversity within the chicken gut microbiome revealed by metagenomics and culture.</title>
        <authorList>
            <person name="Gilroy R."/>
            <person name="Ravi A."/>
            <person name="Getino M."/>
            <person name="Pursley I."/>
            <person name="Horton D.L."/>
            <person name="Alikhan N.F."/>
            <person name="Baker D."/>
            <person name="Gharbi K."/>
            <person name="Hall N."/>
            <person name="Watson M."/>
            <person name="Adriaenssens E.M."/>
            <person name="Foster-Nyarko E."/>
            <person name="Jarju S."/>
            <person name="Secka A."/>
            <person name="Antonio M."/>
            <person name="Oren A."/>
            <person name="Chaudhuri R.R."/>
            <person name="La Ragione R."/>
            <person name="Hildebrand F."/>
            <person name="Pallen M.J."/>
        </authorList>
    </citation>
    <scope>NUCLEOTIDE SEQUENCE</scope>
    <source>
        <strain evidence="1">CHK183-6373</strain>
    </source>
</reference>
<sequence>MFEALAERYYTEEEVSEDLRVRLRACWQRAESAIGQERMEFIRANAWFHDWYVLEFRLRATRKLPSCQIALYHNEAKCKIQFFGIESICCHGALAATGFLYPPGKRRRPSFAQVLELWLDNQRCLECCLLLDNERFIVIKAKEMAFES</sequence>
<dbReference type="AlphaFoldDB" id="A0A9D1P6K7"/>
<dbReference type="Proteomes" id="UP000886884">
    <property type="component" value="Unassembled WGS sequence"/>
</dbReference>
<organism evidence="1 2">
    <name type="scientific">Candidatus Ornithocaccomicrobium faecavium</name>
    <dbReference type="NCBI Taxonomy" id="2840890"/>
    <lineage>
        <taxon>Bacteria</taxon>
        <taxon>Bacillati</taxon>
        <taxon>Bacillota</taxon>
        <taxon>Clostridia</taxon>
        <taxon>Candidatus Ornithocaccomicrobium</taxon>
    </lineage>
</organism>